<organism evidence="6 7">
    <name type="scientific">Shimia gijangensis</name>
    <dbReference type="NCBI Taxonomy" id="1470563"/>
    <lineage>
        <taxon>Bacteria</taxon>
        <taxon>Pseudomonadati</taxon>
        <taxon>Pseudomonadota</taxon>
        <taxon>Alphaproteobacteria</taxon>
        <taxon>Rhodobacterales</taxon>
        <taxon>Roseobacteraceae</taxon>
    </lineage>
</organism>
<dbReference type="GO" id="GO:0045892">
    <property type="term" value="P:negative regulation of DNA-templated transcription"/>
    <property type="evidence" value="ECO:0007669"/>
    <property type="project" value="TreeGrafter"/>
</dbReference>
<dbReference type="InterPro" id="IPR036388">
    <property type="entry name" value="WH-like_DNA-bd_sf"/>
</dbReference>
<dbReference type="Proteomes" id="UP000183982">
    <property type="component" value="Unassembled WGS sequence"/>
</dbReference>
<evidence type="ECO:0000313" key="7">
    <source>
        <dbReference type="Proteomes" id="UP000183982"/>
    </source>
</evidence>
<dbReference type="SMART" id="SM00346">
    <property type="entry name" value="HTH_ICLR"/>
    <property type="match status" value="1"/>
</dbReference>
<proteinExistence type="predicted"/>
<dbReference type="Pfam" id="PF01614">
    <property type="entry name" value="IclR_C"/>
    <property type="match status" value="1"/>
</dbReference>
<dbReference type="OrthoDB" id="9807558at2"/>
<reference evidence="7" key="1">
    <citation type="submission" date="2016-11" db="EMBL/GenBank/DDBJ databases">
        <authorList>
            <person name="Varghese N."/>
            <person name="Submissions S."/>
        </authorList>
    </citation>
    <scope>NUCLEOTIDE SEQUENCE [LARGE SCALE GENOMIC DNA]</scope>
    <source>
        <strain evidence="7">DSM 100564</strain>
    </source>
</reference>
<evidence type="ECO:0000313" key="6">
    <source>
        <dbReference type="EMBL" id="SHJ50915.1"/>
    </source>
</evidence>
<dbReference type="GO" id="GO:0003700">
    <property type="term" value="F:DNA-binding transcription factor activity"/>
    <property type="evidence" value="ECO:0007669"/>
    <property type="project" value="TreeGrafter"/>
</dbReference>
<dbReference type="Gene3D" id="1.10.10.10">
    <property type="entry name" value="Winged helix-like DNA-binding domain superfamily/Winged helix DNA-binding domain"/>
    <property type="match status" value="1"/>
</dbReference>
<evidence type="ECO:0000259" key="5">
    <source>
        <dbReference type="PROSITE" id="PS51078"/>
    </source>
</evidence>
<dbReference type="GO" id="GO:0003677">
    <property type="term" value="F:DNA binding"/>
    <property type="evidence" value="ECO:0007669"/>
    <property type="project" value="UniProtKB-KW"/>
</dbReference>
<keyword evidence="1" id="KW-0805">Transcription regulation</keyword>
<dbReference type="SUPFAM" id="SSF46785">
    <property type="entry name" value="Winged helix' DNA-binding domain"/>
    <property type="match status" value="1"/>
</dbReference>
<dbReference type="PROSITE" id="PS51078">
    <property type="entry name" value="ICLR_ED"/>
    <property type="match status" value="1"/>
</dbReference>
<dbReference type="AlphaFoldDB" id="A0A1M6JW49"/>
<dbReference type="InterPro" id="IPR050707">
    <property type="entry name" value="HTH_MetabolicPath_Reg"/>
</dbReference>
<evidence type="ECO:0000259" key="4">
    <source>
        <dbReference type="PROSITE" id="PS51077"/>
    </source>
</evidence>
<keyword evidence="2" id="KW-0238">DNA-binding</keyword>
<evidence type="ECO:0000256" key="3">
    <source>
        <dbReference type="ARBA" id="ARBA00023163"/>
    </source>
</evidence>
<evidence type="ECO:0000256" key="1">
    <source>
        <dbReference type="ARBA" id="ARBA00023015"/>
    </source>
</evidence>
<name>A0A1M6JW49_9RHOB</name>
<dbReference type="STRING" id="1470563.SAMN05444000_109137"/>
<gene>
    <name evidence="6" type="ORF">SAMN05444000_109137</name>
</gene>
<dbReference type="PANTHER" id="PTHR30136">
    <property type="entry name" value="HELIX-TURN-HELIX TRANSCRIPTIONAL REGULATOR, ICLR FAMILY"/>
    <property type="match status" value="1"/>
</dbReference>
<dbReference type="PANTHER" id="PTHR30136:SF23">
    <property type="entry name" value="DNA-BINDING TRANSCRIPTIONAL ACTIVATOR MHPR"/>
    <property type="match status" value="1"/>
</dbReference>
<feature type="domain" description="IclR-ED" evidence="5">
    <location>
        <begin position="70"/>
        <end position="256"/>
    </location>
</feature>
<sequence>MAENTDTVRALARGLSILRFLNRSGAARVTEIAAELNLPRPTVYRLLHTLEVEGYILYSSSDNRARVSPLAAALGDNGSLRSRLCHVAAPILVQFTNTHAWPVDLSIYEDSHMIVQESTHSRSPLSVDPGMIGYCLPILRSSAGRAYLSVCDPKERNLIIDLLRAEAVPEDIPFLKSDWLDQNLTAYFQQGYATRDPRTFRPKTSSLAVPILANDRAIGCLSIIWVTKAMTMQQAIERYAVALQASSADIAAEFQMLEDAGSDERR</sequence>
<dbReference type="SUPFAM" id="SSF55781">
    <property type="entry name" value="GAF domain-like"/>
    <property type="match status" value="1"/>
</dbReference>
<keyword evidence="3" id="KW-0804">Transcription</keyword>
<dbReference type="InterPro" id="IPR029016">
    <property type="entry name" value="GAF-like_dom_sf"/>
</dbReference>
<dbReference type="InterPro" id="IPR036390">
    <property type="entry name" value="WH_DNA-bd_sf"/>
</dbReference>
<dbReference type="RefSeq" id="WP_073252093.1">
    <property type="nucleotide sequence ID" value="NZ_FQZQ01000009.1"/>
</dbReference>
<dbReference type="Pfam" id="PF09339">
    <property type="entry name" value="HTH_IclR"/>
    <property type="match status" value="1"/>
</dbReference>
<dbReference type="Gene3D" id="3.30.450.40">
    <property type="match status" value="1"/>
</dbReference>
<feature type="domain" description="HTH iclR-type" evidence="4">
    <location>
        <begin position="8"/>
        <end position="69"/>
    </location>
</feature>
<keyword evidence="7" id="KW-1185">Reference proteome</keyword>
<accession>A0A1M6JW49</accession>
<dbReference type="InterPro" id="IPR014757">
    <property type="entry name" value="Tscrpt_reg_IclR_C"/>
</dbReference>
<evidence type="ECO:0000256" key="2">
    <source>
        <dbReference type="ARBA" id="ARBA00023125"/>
    </source>
</evidence>
<dbReference type="PROSITE" id="PS51077">
    <property type="entry name" value="HTH_ICLR"/>
    <property type="match status" value="1"/>
</dbReference>
<dbReference type="InterPro" id="IPR005471">
    <property type="entry name" value="Tscrpt_reg_IclR_N"/>
</dbReference>
<dbReference type="EMBL" id="FQZQ01000009">
    <property type="protein sequence ID" value="SHJ50915.1"/>
    <property type="molecule type" value="Genomic_DNA"/>
</dbReference>
<protein>
    <submittedName>
        <fullName evidence="6">Transcriptional regulator, IclR family</fullName>
    </submittedName>
</protein>
<dbReference type="NCBIfam" id="NF007339">
    <property type="entry name" value="PRK09834.1-1"/>
    <property type="match status" value="1"/>
</dbReference>